<dbReference type="EMBL" id="SHKX01000010">
    <property type="protein sequence ID" value="RZU48016.1"/>
    <property type="molecule type" value="Genomic_DNA"/>
</dbReference>
<gene>
    <name evidence="2" type="ORF">EV700_0987</name>
</gene>
<name>A0A4V2G6B3_9GAMM</name>
<comment type="caution">
    <text evidence="2">The sequence shown here is derived from an EMBL/GenBank/DDBJ whole genome shotgun (WGS) entry which is preliminary data.</text>
</comment>
<evidence type="ECO:0000313" key="2">
    <source>
        <dbReference type="EMBL" id="RZU48016.1"/>
    </source>
</evidence>
<dbReference type="Proteomes" id="UP000292423">
    <property type="component" value="Unassembled WGS sequence"/>
</dbReference>
<sequence>MNSFKRVAVLAILAAACQAAGAQVLDLKPKAAAEAPAAGRPDGEWRPVKTDTKRNIRTWARLEDDKPWRSFKLEALLNTSLPALEQVFSSFDTYHEWYWQVTEAKLLKAVSPTEFYLYMVQNEPVSLPDRDVILHVTVEPRTATRPVARIRMVAEPDYLPLRSPLVRMKAEELTITLTPQADGVLLQAEGFTLPGTQVPVWAANFVQRTAPFTMAVGLERKVRNLAAAGKEPSPFRLSLAQ</sequence>
<accession>A0A4V2G6B3</accession>
<dbReference type="AlphaFoldDB" id="A0A4V2G6B3"/>
<dbReference type="SUPFAM" id="SSF55961">
    <property type="entry name" value="Bet v1-like"/>
    <property type="match status" value="1"/>
</dbReference>
<organism evidence="2 3">
    <name type="scientific">Fluviicoccus keumensis</name>
    <dbReference type="NCBI Taxonomy" id="1435465"/>
    <lineage>
        <taxon>Bacteria</taxon>
        <taxon>Pseudomonadati</taxon>
        <taxon>Pseudomonadota</taxon>
        <taxon>Gammaproteobacteria</taxon>
        <taxon>Moraxellales</taxon>
        <taxon>Moraxellaceae</taxon>
        <taxon>Fluviicoccus</taxon>
    </lineage>
</organism>
<keyword evidence="1" id="KW-0732">Signal</keyword>
<evidence type="ECO:0000313" key="3">
    <source>
        <dbReference type="Proteomes" id="UP000292423"/>
    </source>
</evidence>
<dbReference type="InterPro" id="IPR023393">
    <property type="entry name" value="START-like_dom_sf"/>
</dbReference>
<dbReference type="OrthoDB" id="5734556at2"/>
<dbReference type="Gene3D" id="3.30.530.20">
    <property type="match status" value="1"/>
</dbReference>
<feature type="chain" id="PRO_5020773305" description="START domain-containing protein" evidence="1">
    <location>
        <begin position="23"/>
        <end position="241"/>
    </location>
</feature>
<keyword evidence="3" id="KW-1185">Reference proteome</keyword>
<dbReference type="RefSeq" id="WP_130411257.1">
    <property type="nucleotide sequence ID" value="NZ_SHKX01000010.1"/>
</dbReference>
<reference evidence="2 3" key="1">
    <citation type="submission" date="2019-02" db="EMBL/GenBank/DDBJ databases">
        <title>Genomic Encyclopedia of Type Strains, Phase IV (KMG-IV): sequencing the most valuable type-strain genomes for metagenomic binning, comparative biology and taxonomic classification.</title>
        <authorList>
            <person name="Goeker M."/>
        </authorList>
    </citation>
    <scope>NUCLEOTIDE SEQUENCE [LARGE SCALE GENOMIC DNA]</scope>
    <source>
        <strain evidence="2 3">DSM 105135</strain>
    </source>
</reference>
<evidence type="ECO:0000256" key="1">
    <source>
        <dbReference type="SAM" id="SignalP"/>
    </source>
</evidence>
<dbReference type="PROSITE" id="PS51257">
    <property type="entry name" value="PROKAR_LIPOPROTEIN"/>
    <property type="match status" value="1"/>
</dbReference>
<feature type="signal peptide" evidence="1">
    <location>
        <begin position="1"/>
        <end position="22"/>
    </location>
</feature>
<protein>
    <recommendedName>
        <fullName evidence="4">START domain-containing protein</fullName>
    </recommendedName>
</protein>
<proteinExistence type="predicted"/>
<evidence type="ECO:0008006" key="4">
    <source>
        <dbReference type="Google" id="ProtNLM"/>
    </source>
</evidence>